<accession>A0ABV0GDX3</accession>
<evidence type="ECO:0000256" key="3">
    <source>
        <dbReference type="SAM" id="MobiDB-lite"/>
    </source>
</evidence>
<dbReference type="EMBL" id="JBDPZC010000004">
    <property type="protein sequence ID" value="MEO3713159.1"/>
    <property type="molecule type" value="Genomic_DNA"/>
</dbReference>
<protein>
    <submittedName>
        <fullName evidence="5">Aminotransferase class I/II-fold pyridoxal phosphate-dependent enzyme</fullName>
    </submittedName>
</protein>
<dbReference type="Gene3D" id="3.90.1150.10">
    <property type="entry name" value="Aspartate Aminotransferase, domain 1"/>
    <property type="match status" value="1"/>
</dbReference>
<comment type="caution">
    <text evidence="5">The sequence shown here is derived from an EMBL/GenBank/DDBJ whole genome shotgun (WGS) entry which is preliminary data.</text>
</comment>
<dbReference type="PANTHER" id="PTHR42885">
    <property type="entry name" value="HISTIDINOL-PHOSPHATE AMINOTRANSFERASE-RELATED"/>
    <property type="match status" value="1"/>
</dbReference>
<dbReference type="Pfam" id="PF00155">
    <property type="entry name" value="Aminotran_1_2"/>
    <property type="match status" value="1"/>
</dbReference>
<dbReference type="GO" id="GO:0008483">
    <property type="term" value="F:transaminase activity"/>
    <property type="evidence" value="ECO:0007669"/>
    <property type="project" value="UniProtKB-KW"/>
</dbReference>
<name>A0ABV0GDX3_9BURK</name>
<dbReference type="RefSeq" id="WP_347609352.1">
    <property type="nucleotide sequence ID" value="NZ_JBDPZC010000004.1"/>
</dbReference>
<keyword evidence="5" id="KW-0808">Transferase</keyword>
<keyword evidence="2" id="KW-0663">Pyridoxal phosphate</keyword>
<evidence type="ECO:0000313" key="6">
    <source>
        <dbReference type="Proteomes" id="UP001462640"/>
    </source>
</evidence>
<keyword evidence="6" id="KW-1185">Reference proteome</keyword>
<organism evidence="5 6">
    <name type="scientific">Roseateles flavus</name>
    <dbReference type="NCBI Taxonomy" id="3149041"/>
    <lineage>
        <taxon>Bacteria</taxon>
        <taxon>Pseudomonadati</taxon>
        <taxon>Pseudomonadota</taxon>
        <taxon>Betaproteobacteria</taxon>
        <taxon>Burkholderiales</taxon>
        <taxon>Sphaerotilaceae</taxon>
        <taxon>Roseateles</taxon>
    </lineage>
</organism>
<dbReference type="Proteomes" id="UP001462640">
    <property type="component" value="Unassembled WGS sequence"/>
</dbReference>
<evidence type="ECO:0000256" key="2">
    <source>
        <dbReference type="ARBA" id="ARBA00022898"/>
    </source>
</evidence>
<sequence>MVNTPLLEHGGPDGGPPVLHDFSSNASPLPTPEPVLAALQAADRRHYPDPAYGQLREQLSALLQHPAELILPSAGGAEAIRRLTLWASLEGLRHVWVPQPGFGEYAAAAQALGLRVHAYEDFTQLARELCAQEDGLPMKSPALVWACDPLNPSGSSPSATAWQGVADALVNSGSQLAIDLAYEALRLDGSSQLPQALANQAWRLRCPNKALSLTGVRAGLLQAPLSAHEAAQRLRQLAPSWVLSAEGVALLGEAWRPDTLQALKQQRDRLRPWRLAQHSALHLRGWAARPSVCNFALWRPGSGTHIPTLLAALRLRGIKLRNAESLGAPGWLRLSVQSPDSQDVLLQALMDLECL</sequence>
<evidence type="ECO:0000313" key="5">
    <source>
        <dbReference type="EMBL" id="MEO3713159.1"/>
    </source>
</evidence>
<dbReference type="Gene3D" id="3.40.640.10">
    <property type="entry name" value="Type I PLP-dependent aspartate aminotransferase-like (Major domain)"/>
    <property type="match status" value="1"/>
</dbReference>
<comment type="cofactor">
    <cofactor evidence="1">
        <name>pyridoxal 5'-phosphate</name>
        <dbReference type="ChEBI" id="CHEBI:597326"/>
    </cofactor>
</comment>
<keyword evidence="5" id="KW-0032">Aminotransferase</keyword>
<feature type="region of interest" description="Disordered" evidence="3">
    <location>
        <begin position="1"/>
        <end position="27"/>
    </location>
</feature>
<evidence type="ECO:0000256" key="1">
    <source>
        <dbReference type="ARBA" id="ARBA00001933"/>
    </source>
</evidence>
<dbReference type="CDD" id="cd00609">
    <property type="entry name" value="AAT_like"/>
    <property type="match status" value="1"/>
</dbReference>
<dbReference type="PANTHER" id="PTHR42885:SF1">
    <property type="entry name" value="THREONINE-PHOSPHATE DECARBOXYLASE"/>
    <property type="match status" value="1"/>
</dbReference>
<dbReference type="InterPro" id="IPR015424">
    <property type="entry name" value="PyrdxlP-dep_Trfase"/>
</dbReference>
<dbReference type="SUPFAM" id="SSF53383">
    <property type="entry name" value="PLP-dependent transferases"/>
    <property type="match status" value="1"/>
</dbReference>
<dbReference type="InterPro" id="IPR004839">
    <property type="entry name" value="Aminotransferase_I/II_large"/>
</dbReference>
<evidence type="ECO:0000259" key="4">
    <source>
        <dbReference type="Pfam" id="PF00155"/>
    </source>
</evidence>
<reference evidence="5 6" key="1">
    <citation type="submission" date="2024-05" db="EMBL/GenBank/DDBJ databases">
        <title>Roseateles sp. 2.12 16S ribosomal RNA gene Genome sequencing and assembly.</title>
        <authorList>
            <person name="Woo H."/>
        </authorList>
    </citation>
    <scope>NUCLEOTIDE SEQUENCE [LARGE SCALE GENOMIC DNA]</scope>
    <source>
        <strain evidence="5 6">2.12</strain>
    </source>
</reference>
<proteinExistence type="predicted"/>
<dbReference type="InterPro" id="IPR015422">
    <property type="entry name" value="PyrdxlP-dep_Trfase_small"/>
</dbReference>
<feature type="domain" description="Aminotransferase class I/classII large" evidence="4">
    <location>
        <begin position="21"/>
        <end position="348"/>
    </location>
</feature>
<dbReference type="InterPro" id="IPR015421">
    <property type="entry name" value="PyrdxlP-dep_Trfase_major"/>
</dbReference>
<gene>
    <name evidence="5" type="ORF">ABDJ40_10325</name>
</gene>